<reference evidence="1 2" key="1">
    <citation type="submission" date="2016-04" db="EMBL/GenBank/DDBJ databases">
        <authorList>
            <person name="Evans L.H."/>
            <person name="Alamgir A."/>
            <person name="Owens N."/>
            <person name="Weber N.D."/>
            <person name="Virtaneva K."/>
            <person name="Barbian K."/>
            <person name="Babar A."/>
            <person name="Rosenke K."/>
        </authorList>
    </citation>
    <scope>NUCLEOTIDE SEQUENCE [LARGE SCALE GENOMIC DNA]</scope>
    <source>
        <strain evidence="1 2">PMB02</strain>
    </source>
</reference>
<dbReference type="OrthoDB" id="596881at2"/>
<proteinExistence type="predicted"/>
<organism evidence="1 2">
    <name type="scientific">Methylobacterium platani</name>
    <dbReference type="NCBI Taxonomy" id="427683"/>
    <lineage>
        <taxon>Bacteria</taxon>
        <taxon>Pseudomonadati</taxon>
        <taxon>Pseudomonadota</taxon>
        <taxon>Alphaproteobacteria</taxon>
        <taxon>Hyphomicrobiales</taxon>
        <taxon>Methylobacteriaceae</taxon>
        <taxon>Methylobacterium</taxon>
    </lineage>
</organism>
<evidence type="ECO:0000313" key="1">
    <source>
        <dbReference type="EMBL" id="OAS27685.1"/>
    </source>
</evidence>
<evidence type="ECO:0008006" key="3">
    <source>
        <dbReference type="Google" id="ProtNLM"/>
    </source>
</evidence>
<accession>A0A179SJP2</accession>
<gene>
    <name evidence="1" type="ORF">A5481_00795</name>
</gene>
<evidence type="ECO:0000313" key="2">
    <source>
        <dbReference type="Proteomes" id="UP000078316"/>
    </source>
</evidence>
<dbReference type="AlphaFoldDB" id="A0A179SJP2"/>
<dbReference type="RefSeq" id="WP_048434595.1">
    <property type="nucleotide sequence ID" value="NZ_LWHQ01000002.1"/>
</dbReference>
<protein>
    <recommendedName>
        <fullName evidence="3">IrrE N-terminal-like domain-containing protein</fullName>
    </recommendedName>
</protein>
<comment type="caution">
    <text evidence="1">The sequence shown here is derived from an EMBL/GenBank/DDBJ whole genome shotgun (WGS) entry which is preliminary data.</text>
</comment>
<dbReference type="Proteomes" id="UP000078316">
    <property type="component" value="Unassembled WGS sequence"/>
</dbReference>
<dbReference type="STRING" id="427683.A5481_00795"/>
<name>A0A179SJP2_9HYPH</name>
<sequence length="443" mass="49142">MRFQLEWLPRASDDTPERATAAEIGIRLADGRCLTRVDDTFAQTIRETARLSAYPLALWLVANWWRLRWEPVVDTPGWRMSHRLAAAGSGFVWPDIAFNSDGDVVQVSARPTSGAAYESIVYLTGADVVVKAEAFVAAVDRFVETVVARLLATGHGSSDLVTLWKEVTEERRDPELTRWRRLEAMMGYDPDESSPAEMSDLLAFEQEWGDDAIEDIAAAAKGRTVETIRTLMSEARPYAAAATVPDAVLIRVKDGLLGRDEHPWRAGYTLAKLARRQYGLDHGPIGTERLSEIFDVFADRITHHPTASPCGAIFRGHPDADELSIVLSARSARSRRFEFVRLVGGHLADWSGDRLIAATRAKTARQKMQRAFAAEFLCPVEGLREMLGGQPADEDFIDEAAERYDVSSELVRRMIHNGGLDAAPEIARGLPVRSPEALDLYDV</sequence>
<dbReference type="EMBL" id="LWHQ01000002">
    <property type="protein sequence ID" value="OAS27685.1"/>
    <property type="molecule type" value="Genomic_DNA"/>
</dbReference>